<dbReference type="GO" id="GO:0045893">
    <property type="term" value="P:positive regulation of DNA-templated transcription"/>
    <property type="evidence" value="ECO:0007669"/>
    <property type="project" value="UniProtKB-UniRule"/>
</dbReference>
<dbReference type="Gene3D" id="2.20.28.270">
    <property type="entry name" value="RNA polymerase-binding protein A"/>
    <property type="match status" value="1"/>
</dbReference>
<comment type="function">
    <text evidence="2">Binds to RNA polymerase (RNAP), stimulating transcription from principal, but not alternative sigma factor promoters.</text>
</comment>
<comment type="similarity">
    <text evidence="2">Belongs to the RNA polymerase-binding protein RbpA family.</text>
</comment>
<protein>
    <recommendedName>
        <fullName evidence="2">RNA polymerase-binding protein RbpA</fullName>
    </recommendedName>
</protein>
<dbReference type="InterPro" id="IPR025182">
    <property type="entry name" value="RNApol-bd_RbpA"/>
</dbReference>
<dbReference type="InterPro" id="IPR018527">
    <property type="entry name" value="Rubredoxin_Fe_BS"/>
</dbReference>
<keyword evidence="2" id="KW-0804">Transcription</keyword>
<comment type="subunit">
    <text evidence="2">Forms a complex with the RNAP catalytic core and with free principal sigma factors.</text>
</comment>
<name>A0A516Q0F0_9ACTN</name>
<dbReference type="Proteomes" id="UP000319263">
    <property type="component" value="Chromosome"/>
</dbReference>
<evidence type="ECO:0000313" key="5">
    <source>
        <dbReference type="Proteomes" id="UP000319263"/>
    </source>
</evidence>
<dbReference type="Pfam" id="PF13397">
    <property type="entry name" value="RbpA"/>
    <property type="match status" value="1"/>
</dbReference>
<evidence type="ECO:0000256" key="3">
    <source>
        <dbReference type="SAM" id="MobiDB-lite"/>
    </source>
</evidence>
<comment type="cofactor">
    <cofactor evidence="2">
        <name>Zn(2+)</name>
        <dbReference type="ChEBI" id="CHEBI:29105"/>
    </cofactor>
    <text evidence="2">Bind 1 Zn(2+) per subunit.</text>
</comment>
<dbReference type="OrthoDB" id="3618415at2"/>
<reference evidence="4 5" key="1">
    <citation type="submission" date="2019-07" db="EMBL/GenBank/DDBJ databases">
        <title>Microlunatus dokdonensis sp. nov. isolated from the rhizospheric soil of the wild plant Elymus tsukushiensis.</title>
        <authorList>
            <person name="Ghim S.-Y."/>
            <person name="Hwang Y.-J."/>
            <person name="Son J.-S."/>
            <person name="Shin J.-H."/>
        </authorList>
    </citation>
    <scope>NUCLEOTIDE SEQUENCE [LARGE SCALE GENOMIC DNA]</scope>
    <source>
        <strain evidence="4 5">KUDC0627</strain>
    </source>
</reference>
<dbReference type="PROSITE" id="PS00202">
    <property type="entry name" value="RUBREDOXIN"/>
    <property type="match status" value="1"/>
</dbReference>
<feature type="region of interest" description="Disordered" evidence="3">
    <location>
        <begin position="110"/>
        <end position="130"/>
    </location>
</feature>
<keyword evidence="2" id="KW-0805">Transcription regulation</keyword>
<dbReference type="GO" id="GO:0001000">
    <property type="term" value="F:bacterial-type RNA polymerase core enzyme binding"/>
    <property type="evidence" value="ECO:0007669"/>
    <property type="project" value="UniProtKB-UniRule"/>
</dbReference>
<keyword evidence="1 2" id="KW-0479">Metal-binding</keyword>
<dbReference type="HAMAP" id="MF_01483">
    <property type="entry name" value="RbpA"/>
    <property type="match status" value="1"/>
</dbReference>
<dbReference type="InterPro" id="IPR038638">
    <property type="entry name" value="RbpA_sf"/>
</dbReference>
<evidence type="ECO:0000256" key="1">
    <source>
        <dbReference type="ARBA" id="ARBA00022723"/>
    </source>
</evidence>
<dbReference type="KEGG" id="mik:FOE78_13910"/>
<keyword evidence="5" id="KW-1185">Reference proteome</keyword>
<sequence>MADRSLRGTGLGSKSFEDETGVEFAARQEVGYVCNNKHEFSLTFAEEAEIPAVWECPRCGAESLRTDGTKPEAKDEKPVRTHWDMLRERRSIPELEELLAERLDLLRSGELGPNYASAGSGGGGKAKKSA</sequence>
<feature type="binding site" evidence="2">
    <location>
        <position position="56"/>
    </location>
    <ligand>
        <name>Zn(2+)</name>
        <dbReference type="ChEBI" id="CHEBI:29105"/>
    </ligand>
</feature>
<gene>
    <name evidence="2" type="primary">rbpA</name>
    <name evidence="4" type="ORF">FOE78_13910</name>
</gene>
<dbReference type="EMBL" id="CP041692">
    <property type="protein sequence ID" value="QDP96862.1"/>
    <property type="molecule type" value="Genomic_DNA"/>
</dbReference>
<feature type="binding site" evidence="2">
    <location>
        <position position="38"/>
    </location>
    <ligand>
        <name>Zn(2+)</name>
        <dbReference type="ChEBI" id="CHEBI:29105"/>
    </ligand>
</feature>
<feature type="binding site" evidence="2">
    <location>
        <position position="59"/>
    </location>
    <ligand>
        <name>Zn(2+)</name>
        <dbReference type="ChEBI" id="CHEBI:29105"/>
    </ligand>
</feature>
<keyword evidence="2" id="KW-0862">Zinc</keyword>
<proteinExistence type="inferred from homology"/>
<organism evidence="4 5">
    <name type="scientific">Microlunatus elymi</name>
    <dbReference type="NCBI Taxonomy" id="2596828"/>
    <lineage>
        <taxon>Bacteria</taxon>
        <taxon>Bacillati</taxon>
        <taxon>Actinomycetota</taxon>
        <taxon>Actinomycetes</taxon>
        <taxon>Propionibacteriales</taxon>
        <taxon>Propionibacteriaceae</taxon>
        <taxon>Microlunatus</taxon>
    </lineage>
</organism>
<feature type="binding site" evidence="2">
    <location>
        <position position="34"/>
    </location>
    <ligand>
        <name>Zn(2+)</name>
        <dbReference type="ChEBI" id="CHEBI:29105"/>
    </ligand>
</feature>
<evidence type="ECO:0000313" key="4">
    <source>
        <dbReference type="EMBL" id="QDP96862.1"/>
    </source>
</evidence>
<dbReference type="GO" id="GO:0008270">
    <property type="term" value="F:zinc ion binding"/>
    <property type="evidence" value="ECO:0007669"/>
    <property type="project" value="UniProtKB-UniRule"/>
</dbReference>
<dbReference type="AlphaFoldDB" id="A0A516Q0F0"/>
<evidence type="ECO:0000256" key="2">
    <source>
        <dbReference type="HAMAP-Rule" id="MF_01483"/>
    </source>
</evidence>
<accession>A0A516Q0F0</accession>
<dbReference type="RefSeq" id="WP_143986824.1">
    <property type="nucleotide sequence ID" value="NZ_CP041692.1"/>
</dbReference>
<feature type="region of interest" description="Disordered" evidence="3">
    <location>
        <begin position="1"/>
        <end position="20"/>
    </location>
</feature>